<evidence type="ECO:0000313" key="6">
    <source>
        <dbReference type="Proteomes" id="UP000886520"/>
    </source>
</evidence>
<keyword evidence="6" id="KW-1185">Reference proteome</keyword>
<keyword evidence="1" id="KW-0489">Methyltransferase</keyword>
<dbReference type="CDD" id="cd02440">
    <property type="entry name" value="AdoMet_MTases"/>
    <property type="match status" value="1"/>
</dbReference>
<evidence type="ECO:0000256" key="1">
    <source>
        <dbReference type="ARBA" id="ARBA00022603"/>
    </source>
</evidence>
<reference evidence="5" key="1">
    <citation type="submission" date="2021-01" db="EMBL/GenBank/DDBJ databases">
        <title>Adiantum capillus-veneris genome.</title>
        <authorList>
            <person name="Fang Y."/>
            <person name="Liao Q."/>
        </authorList>
    </citation>
    <scope>NUCLEOTIDE SEQUENCE</scope>
    <source>
        <strain evidence="5">H3</strain>
        <tissue evidence="5">Leaf</tissue>
    </source>
</reference>
<dbReference type="Pfam" id="PF05175">
    <property type="entry name" value="MTS"/>
    <property type="match status" value="1"/>
</dbReference>
<name>A0A9D4U4I8_ADICA</name>
<sequence>MKKAFTVVSSHRVASRTAFRGRCLSFASSAKSAVWSSSPRNLHVQCSSSNTLPLCERRAVHTSSLEELRKWRSWAQDKAVSVGDKYRIADGGPDSHDLLRELEWMLEDVVSHVPMSSSPHCMPNGSKDCQEKQPNTFLNAETYDGPSETLLETLAGVRHVQHADPLRALKWRDIKNFEPSDFQRVVYLRASLEELSTLWTERVQHRRPFQYVVGCAHWRDFVLFVKEGVLIPRPETEQMIDLAQDLIDLQPNLAKGLWADLGTGSGALAIGLGSILHPQGNIVAVDVSDEALFIASLNIQRYELQDKIRVLKGSWFSPLEDLKGKLAGVLSNPPYIPSSHIATLQAEVGCYEPKKALDGGQQGTDDLTCICEGASWALQSGGYMILETNGGVQAETVANVLDSMAGGPFCDIQLVKDYAGIVRFVKAMHV</sequence>
<dbReference type="GO" id="GO:0008757">
    <property type="term" value="F:S-adenosylmethionine-dependent methyltransferase activity"/>
    <property type="evidence" value="ECO:0007669"/>
    <property type="project" value="UniProtKB-ARBA"/>
</dbReference>
<dbReference type="AlphaFoldDB" id="A0A9D4U4I8"/>
<dbReference type="GO" id="GO:0003676">
    <property type="term" value="F:nucleic acid binding"/>
    <property type="evidence" value="ECO:0007669"/>
    <property type="project" value="InterPro"/>
</dbReference>
<dbReference type="GO" id="GO:0032259">
    <property type="term" value="P:methylation"/>
    <property type="evidence" value="ECO:0007669"/>
    <property type="project" value="UniProtKB-KW"/>
</dbReference>
<dbReference type="SUPFAM" id="SSF53335">
    <property type="entry name" value="S-adenosyl-L-methionine-dependent methyltransferases"/>
    <property type="match status" value="1"/>
</dbReference>
<evidence type="ECO:0000313" key="5">
    <source>
        <dbReference type="EMBL" id="KAI5060284.1"/>
    </source>
</evidence>
<dbReference type="InterPro" id="IPR002052">
    <property type="entry name" value="DNA_methylase_N6_adenine_CS"/>
</dbReference>
<dbReference type="PANTHER" id="PTHR47441">
    <property type="match status" value="1"/>
</dbReference>
<dbReference type="PANTHER" id="PTHR47441:SF3">
    <property type="entry name" value="RELEASE FACTOR GLUTAMINE METHYLTRANSFERASE"/>
    <property type="match status" value="1"/>
</dbReference>
<dbReference type="GO" id="GO:0008276">
    <property type="term" value="F:protein methyltransferase activity"/>
    <property type="evidence" value="ECO:0007669"/>
    <property type="project" value="InterPro"/>
</dbReference>
<gene>
    <name evidence="5" type="ORF">GOP47_0024704</name>
</gene>
<dbReference type="InterPro" id="IPR052663">
    <property type="entry name" value="RF_glutamine_MTase_cyano"/>
</dbReference>
<dbReference type="PROSITE" id="PS00092">
    <property type="entry name" value="N6_MTASE"/>
    <property type="match status" value="1"/>
</dbReference>
<dbReference type="InterPro" id="IPR004556">
    <property type="entry name" value="HemK-like"/>
</dbReference>
<dbReference type="EMBL" id="JABFUD020000024">
    <property type="protein sequence ID" value="KAI5060284.1"/>
    <property type="molecule type" value="Genomic_DNA"/>
</dbReference>
<keyword evidence="3" id="KW-0949">S-adenosyl-L-methionine</keyword>
<evidence type="ECO:0000259" key="4">
    <source>
        <dbReference type="Pfam" id="PF05175"/>
    </source>
</evidence>
<dbReference type="InterPro" id="IPR007848">
    <property type="entry name" value="Small_mtfrase_dom"/>
</dbReference>
<evidence type="ECO:0000256" key="2">
    <source>
        <dbReference type="ARBA" id="ARBA00022679"/>
    </source>
</evidence>
<keyword evidence="2" id="KW-0808">Transferase</keyword>
<protein>
    <recommendedName>
        <fullName evidence="4">Methyltransferase small domain-containing protein</fullName>
    </recommendedName>
</protein>
<dbReference type="InterPro" id="IPR029063">
    <property type="entry name" value="SAM-dependent_MTases_sf"/>
</dbReference>
<dbReference type="Gene3D" id="3.40.50.150">
    <property type="entry name" value="Vaccinia Virus protein VP39"/>
    <property type="match status" value="1"/>
</dbReference>
<dbReference type="NCBIfam" id="TIGR00536">
    <property type="entry name" value="hemK_fam"/>
    <property type="match status" value="1"/>
</dbReference>
<comment type="caution">
    <text evidence="5">The sequence shown here is derived from an EMBL/GenBank/DDBJ whole genome shotgun (WGS) entry which is preliminary data.</text>
</comment>
<feature type="domain" description="Methyltransferase small" evidence="4">
    <location>
        <begin position="251"/>
        <end position="336"/>
    </location>
</feature>
<organism evidence="5 6">
    <name type="scientific">Adiantum capillus-veneris</name>
    <name type="common">Maidenhair fern</name>
    <dbReference type="NCBI Taxonomy" id="13818"/>
    <lineage>
        <taxon>Eukaryota</taxon>
        <taxon>Viridiplantae</taxon>
        <taxon>Streptophyta</taxon>
        <taxon>Embryophyta</taxon>
        <taxon>Tracheophyta</taxon>
        <taxon>Polypodiopsida</taxon>
        <taxon>Polypodiidae</taxon>
        <taxon>Polypodiales</taxon>
        <taxon>Pteridineae</taxon>
        <taxon>Pteridaceae</taxon>
        <taxon>Vittarioideae</taxon>
        <taxon>Adiantum</taxon>
    </lineage>
</organism>
<evidence type="ECO:0000256" key="3">
    <source>
        <dbReference type="ARBA" id="ARBA00022691"/>
    </source>
</evidence>
<proteinExistence type="predicted"/>
<dbReference type="Proteomes" id="UP000886520">
    <property type="component" value="Chromosome 24"/>
</dbReference>
<accession>A0A9D4U4I8</accession>
<dbReference type="OrthoDB" id="269872at2759"/>